<protein>
    <submittedName>
        <fullName evidence="4">FOG: TPR repeat</fullName>
    </submittedName>
</protein>
<keyword evidence="1" id="KW-0802">TPR repeat</keyword>
<keyword evidence="5" id="KW-1185">Reference proteome</keyword>
<dbReference type="EMBL" id="CP000155">
    <property type="protein sequence ID" value="ABC28295.1"/>
    <property type="molecule type" value="Genomic_DNA"/>
</dbReference>
<dbReference type="RefSeq" id="WP_011395368.1">
    <property type="nucleotide sequence ID" value="NC_007645.1"/>
</dbReference>
<evidence type="ECO:0000256" key="1">
    <source>
        <dbReference type="PROSITE-ProRule" id="PRU00339"/>
    </source>
</evidence>
<evidence type="ECO:0000259" key="3">
    <source>
        <dbReference type="Pfam" id="PF13529"/>
    </source>
</evidence>
<dbReference type="eggNOG" id="COG4783">
    <property type="taxonomic scope" value="Bacteria"/>
</dbReference>
<gene>
    <name evidence="4" type="ordered locus">HCH_01434</name>
</gene>
<feature type="signal peptide" evidence="2">
    <location>
        <begin position="1"/>
        <end position="18"/>
    </location>
</feature>
<dbReference type="InterPro" id="IPR039564">
    <property type="entry name" value="Peptidase_C39-like"/>
</dbReference>
<evidence type="ECO:0000313" key="5">
    <source>
        <dbReference type="Proteomes" id="UP000000238"/>
    </source>
</evidence>
<feature type="domain" description="Peptidase C39-like" evidence="3">
    <location>
        <begin position="37"/>
        <end position="146"/>
    </location>
</feature>
<dbReference type="KEGG" id="hch:HCH_01434"/>
<dbReference type="InterPro" id="IPR039563">
    <property type="entry name" value="Peptidase_C39_single_dom"/>
</dbReference>
<dbReference type="OrthoDB" id="5611441at2"/>
<dbReference type="STRING" id="349521.HCH_01434"/>
<dbReference type="InterPro" id="IPR011990">
    <property type="entry name" value="TPR-like_helical_dom_sf"/>
</dbReference>
<dbReference type="eggNOG" id="COG3271">
    <property type="taxonomic scope" value="Bacteria"/>
</dbReference>
<organism evidence="4 5">
    <name type="scientific">Hahella chejuensis (strain KCTC 2396)</name>
    <dbReference type="NCBI Taxonomy" id="349521"/>
    <lineage>
        <taxon>Bacteria</taxon>
        <taxon>Pseudomonadati</taxon>
        <taxon>Pseudomonadota</taxon>
        <taxon>Gammaproteobacteria</taxon>
        <taxon>Oceanospirillales</taxon>
        <taxon>Hahellaceae</taxon>
        <taxon>Hahella</taxon>
    </lineage>
</organism>
<dbReference type="CDD" id="cd02549">
    <property type="entry name" value="Peptidase_C39A"/>
    <property type="match status" value="1"/>
</dbReference>
<dbReference type="Pfam" id="PF13432">
    <property type="entry name" value="TPR_16"/>
    <property type="match status" value="1"/>
</dbReference>
<dbReference type="Proteomes" id="UP000000238">
    <property type="component" value="Chromosome"/>
</dbReference>
<dbReference type="Gene3D" id="3.90.70.10">
    <property type="entry name" value="Cysteine proteinases"/>
    <property type="match status" value="1"/>
</dbReference>
<keyword evidence="2" id="KW-0732">Signal</keyword>
<feature type="chain" id="PRO_5004215195" evidence="2">
    <location>
        <begin position="19"/>
        <end position="318"/>
    </location>
</feature>
<dbReference type="HOGENOM" id="CLU_069114_0_0_6"/>
<dbReference type="Gene3D" id="1.25.40.10">
    <property type="entry name" value="Tetratricopeptide repeat domain"/>
    <property type="match status" value="1"/>
</dbReference>
<dbReference type="NCBIfam" id="NF033920">
    <property type="entry name" value="C39_PA2778_fam"/>
    <property type="match status" value="1"/>
</dbReference>
<dbReference type="AlphaFoldDB" id="Q2SM29"/>
<evidence type="ECO:0000256" key="2">
    <source>
        <dbReference type="SAM" id="SignalP"/>
    </source>
</evidence>
<reference evidence="4 5" key="1">
    <citation type="journal article" date="2005" name="Nucleic Acids Res.">
        <title>Genomic blueprint of Hahella chejuensis, a marine microbe producing an algicidal agent.</title>
        <authorList>
            <person name="Jeong H."/>
            <person name="Yim J.H."/>
            <person name="Lee C."/>
            <person name="Choi S.-H."/>
            <person name="Park Y.K."/>
            <person name="Yoon S.H."/>
            <person name="Hur C.-G."/>
            <person name="Kang H.-Y."/>
            <person name="Kim D."/>
            <person name="Lee H.H."/>
            <person name="Park K.H."/>
            <person name="Park S.-H."/>
            <person name="Park H.-S."/>
            <person name="Lee H.K."/>
            <person name="Oh T.K."/>
            <person name="Kim J.F."/>
        </authorList>
    </citation>
    <scope>NUCLEOTIDE SEQUENCE [LARGE SCALE GENOMIC DNA]</scope>
    <source>
        <strain evidence="4 5">KCTC 2396</strain>
    </source>
</reference>
<evidence type="ECO:0000313" key="4">
    <source>
        <dbReference type="EMBL" id="ABC28295.1"/>
    </source>
</evidence>
<dbReference type="InterPro" id="IPR019734">
    <property type="entry name" value="TPR_rpt"/>
</dbReference>
<accession>Q2SM29</accession>
<dbReference type="SUPFAM" id="SSF48452">
    <property type="entry name" value="TPR-like"/>
    <property type="match status" value="1"/>
</dbReference>
<name>Q2SM29_HAHCH</name>
<feature type="repeat" description="TPR" evidence="1">
    <location>
        <begin position="222"/>
        <end position="255"/>
    </location>
</feature>
<dbReference type="PROSITE" id="PS50005">
    <property type="entry name" value="TPR"/>
    <property type="match status" value="1"/>
</dbReference>
<dbReference type="Pfam" id="PF13529">
    <property type="entry name" value="Peptidase_C39_2"/>
    <property type="match status" value="1"/>
</dbReference>
<proteinExistence type="predicted"/>
<sequence length="318" mass="34082">MLIIAAALSGCGSLPQSAALMAEPPSDIPPQAELTATPFYPQSEYQCGPAALATVLTTPERPVQPEDLVGLVYVPDRQGSFQVEMVAAARSYGRLAYPLKPRMEHILREVAAGHPVLVFQNLGLSWSPVWHFAVVVGYDFTKSEVILRSGTTERETLLLRTFERTWKNGGYWARVILPSGELPATGEPFPVAKAAQDLANTGHPQQARATYAAAVKRWPESSILQLGLGNLAYAAKDYAVAEAAFRRLVALQPEKAEGWNNLSYALAQQGCDVAVEAAQCARALAPGDATISTTSQDVAEILGRKSVVACRIPGCPAL</sequence>